<dbReference type="GO" id="GO:0016485">
    <property type="term" value="P:protein processing"/>
    <property type="evidence" value="ECO:0007669"/>
    <property type="project" value="InterPro"/>
</dbReference>
<dbReference type="AlphaFoldDB" id="A0AAD5D8U8"/>
<evidence type="ECO:0000313" key="2">
    <source>
        <dbReference type="Proteomes" id="UP001206925"/>
    </source>
</evidence>
<dbReference type="Proteomes" id="UP001206925">
    <property type="component" value="Unassembled WGS sequence"/>
</dbReference>
<keyword evidence="2" id="KW-1185">Reference proteome</keyword>
<dbReference type="InterPro" id="IPR043504">
    <property type="entry name" value="Peptidase_S1_PA_chymotrypsin"/>
</dbReference>
<dbReference type="GO" id="GO:0005777">
    <property type="term" value="C:peroxisome"/>
    <property type="evidence" value="ECO:0007669"/>
    <property type="project" value="InterPro"/>
</dbReference>
<dbReference type="EMBL" id="JAMZMK010001292">
    <property type="protein sequence ID" value="KAI7755324.1"/>
    <property type="molecule type" value="Genomic_DNA"/>
</dbReference>
<dbReference type="FunFam" id="2.40.10.10:FF:000074">
    <property type="entry name" value="glyoxysomal processing protease, glyoxysomal-like"/>
    <property type="match status" value="1"/>
</dbReference>
<feature type="non-terminal residue" evidence="1">
    <location>
        <position position="1"/>
    </location>
</feature>
<evidence type="ECO:0000313" key="1">
    <source>
        <dbReference type="EMBL" id="KAI7755324.1"/>
    </source>
</evidence>
<name>A0AAD5D8U8_AMBAR</name>
<evidence type="ECO:0008006" key="3">
    <source>
        <dbReference type="Google" id="ProtNLM"/>
    </source>
</evidence>
<dbReference type="PANTHER" id="PTHR21004">
    <property type="entry name" value="SERINE PROTEASE-RELATED"/>
    <property type="match status" value="1"/>
</dbReference>
<proteinExistence type="predicted"/>
<gene>
    <name evidence="1" type="ORF">M8C21_030170</name>
</gene>
<dbReference type="SUPFAM" id="SSF50494">
    <property type="entry name" value="Trypsin-like serine proteases"/>
    <property type="match status" value="2"/>
</dbReference>
<protein>
    <recommendedName>
        <fullName evidence="3">Glyoxysomal processing protease, glyoxysomal</fullName>
    </recommendedName>
</protein>
<dbReference type="InterPro" id="IPR039245">
    <property type="entry name" value="TYSND1/DEG15"/>
</dbReference>
<dbReference type="GO" id="GO:0004252">
    <property type="term" value="F:serine-type endopeptidase activity"/>
    <property type="evidence" value="ECO:0007669"/>
    <property type="project" value="InterPro"/>
</dbReference>
<dbReference type="Pfam" id="PF13365">
    <property type="entry name" value="Trypsin_2"/>
    <property type="match status" value="1"/>
</dbReference>
<sequence>MLPSSFDVGSSAKQISREPMSLAITVASIVEPFLSSKHRVHMSQIDQVKPELIPGAQIDIMVEGNATSDSETLHWLPAELIALIDIPASSSALQSLIGASSGSLDHGWEVGWTLASYINGHQPYFESTQKEAPQSTFKGQPDSIEPSLNGKFATRIAILKLSSRSFEDLPNLNTSPQNKRGDLLLAMGAPFGVLSPAHFYNSISVGYVSNCYPPSSSKASLLMADIRCLPGMEGSPVFGEQSEIVGMLTRPLRQRGSGAEVQLVIPWEAIIKACAGFLSHNTANLKDSLKHEYGSGLVHPNPVEQAMSSICLITINDGVWASGVLLNSHGLILTNAHLLEPWRFKKTTANESNHKTMSNIFFTPSNETEDTKAVTFQFKRNHQSIRVRVDYLDRWIWCDASVVYVCKGPLDIAVLRLEFVPDKLQPIVMDFTCPSPG</sequence>
<reference evidence="1" key="1">
    <citation type="submission" date="2022-06" db="EMBL/GenBank/DDBJ databases">
        <title>Uncovering the hologenomic basis of an extraordinary plant invasion.</title>
        <authorList>
            <person name="Bieker V.C."/>
            <person name="Martin M.D."/>
            <person name="Gilbert T."/>
            <person name="Hodgins K."/>
            <person name="Battlay P."/>
            <person name="Petersen B."/>
            <person name="Wilson J."/>
        </authorList>
    </citation>
    <scope>NUCLEOTIDE SEQUENCE</scope>
    <source>
        <strain evidence="1">AA19_3_7</strain>
        <tissue evidence="1">Leaf</tissue>
    </source>
</reference>
<dbReference type="InterPro" id="IPR009003">
    <property type="entry name" value="Peptidase_S1_PA"/>
</dbReference>
<dbReference type="PANTHER" id="PTHR21004:SF0">
    <property type="entry name" value="PEROXISOMAL LEADER PEPTIDE-PROCESSING PROTEASE"/>
    <property type="match status" value="1"/>
</dbReference>
<organism evidence="1 2">
    <name type="scientific">Ambrosia artemisiifolia</name>
    <name type="common">Common ragweed</name>
    <dbReference type="NCBI Taxonomy" id="4212"/>
    <lineage>
        <taxon>Eukaryota</taxon>
        <taxon>Viridiplantae</taxon>
        <taxon>Streptophyta</taxon>
        <taxon>Embryophyta</taxon>
        <taxon>Tracheophyta</taxon>
        <taxon>Spermatophyta</taxon>
        <taxon>Magnoliopsida</taxon>
        <taxon>eudicotyledons</taxon>
        <taxon>Gunneridae</taxon>
        <taxon>Pentapetalae</taxon>
        <taxon>asterids</taxon>
        <taxon>campanulids</taxon>
        <taxon>Asterales</taxon>
        <taxon>Asteraceae</taxon>
        <taxon>Asteroideae</taxon>
        <taxon>Heliantheae alliance</taxon>
        <taxon>Heliantheae</taxon>
        <taxon>Ambrosia</taxon>
    </lineage>
</organism>
<dbReference type="Gene3D" id="2.40.10.10">
    <property type="entry name" value="Trypsin-like serine proteases"/>
    <property type="match status" value="2"/>
</dbReference>
<comment type="caution">
    <text evidence="1">The sequence shown here is derived from an EMBL/GenBank/DDBJ whole genome shotgun (WGS) entry which is preliminary data.</text>
</comment>
<accession>A0AAD5D8U8</accession>